<dbReference type="PROSITE" id="PS01186">
    <property type="entry name" value="EGF_2"/>
    <property type="match status" value="1"/>
</dbReference>
<sequence length="619" mass="68288">MRPLIVFALAVFAWTARTSPVLGLALQNEANEDQTIHEDPKGICKRVGSALCGDLAKCVALPAKDSFQCSCPKGGFYDANDKTCKHWQSCGPLPCKIGYCDDGNGSKKRHCKCGGIPGLTEFCKINKDAKLKCQEYGATAVLKGDEVTCDCGPAKKLINKKCVPVACLNFNMTCEELCQKKLLDKDDRCCQGWNIENCSKTPDETRYCKPGYISRNDSCVDACTAKVADPLCPNGCKSSATDLPFQCICKKGFQLAEDGITCTERRVCNEEEKKRCRKDQICGIVNEELTCSCKSHQQEKDGVCTNECFVKKCSDPFANCEVYLGTEKCFCTRPLFPTRNITCGLEKYSYILTFRTNDTSPYSDDLCENKKEDIWKALKTLFGAQLVDDTLLSCKEDFVIRLAFSQKQDPAVLKRIETCQYFRGDVCIFPPRLYIKEGSAKLEEEDLCTEFFQKQLNKSNGMYVCQKVGDNYLFKCRDGLFSYNEVTSGRLTRWSCADKREDIQPASSESPKLVTDKEPQPGTEGNVTKNTPVPDVTDKEPQTGTEGAVTKTTPVSDDPCSPSPCVNGGVCKPGTGKTFTCECPKGFKGNLCEEKNSGVSVQAPVTAILGIAMSLLLLR</sequence>
<protein>
    <submittedName>
        <fullName evidence="10">Putative conserved secreted protein</fullName>
    </submittedName>
</protein>
<dbReference type="AlphaFoldDB" id="A0A4D5RID6"/>
<dbReference type="InterPro" id="IPR000742">
    <property type="entry name" value="EGF"/>
</dbReference>
<keyword evidence="4 6" id="KW-1015">Disulfide bond</keyword>
<evidence type="ECO:0000256" key="5">
    <source>
        <dbReference type="ARBA" id="ARBA00023180"/>
    </source>
</evidence>
<evidence type="ECO:0000313" key="10">
    <source>
        <dbReference type="EMBL" id="MOY36027.1"/>
    </source>
</evidence>
<evidence type="ECO:0000256" key="1">
    <source>
        <dbReference type="ARBA" id="ARBA00022536"/>
    </source>
</evidence>
<feature type="signal peptide" evidence="8">
    <location>
        <begin position="1"/>
        <end position="18"/>
    </location>
</feature>
<evidence type="ECO:0000256" key="8">
    <source>
        <dbReference type="SAM" id="SignalP"/>
    </source>
</evidence>
<reference evidence="10" key="1">
    <citation type="submission" date="2019-04" db="EMBL/GenBank/DDBJ databases">
        <title>An insight into the mialome of Ixodes scapularis.</title>
        <authorList>
            <person name="Ribeiro J.M."/>
            <person name="Mather T.N."/>
            <person name="Karim S."/>
        </authorList>
    </citation>
    <scope>NUCLEOTIDE SEQUENCE</scope>
</reference>
<dbReference type="EMBL" id="GHJT01002056">
    <property type="protein sequence ID" value="MOY36027.1"/>
    <property type="molecule type" value="Transcribed_RNA"/>
</dbReference>
<dbReference type="VEuPathDB" id="VectorBase:ISCI017960"/>
<accession>A0A4D5RID6</accession>
<evidence type="ECO:0000256" key="7">
    <source>
        <dbReference type="SAM" id="MobiDB-lite"/>
    </source>
</evidence>
<dbReference type="SUPFAM" id="SSF57196">
    <property type="entry name" value="EGF/Laminin"/>
    <property type="match status" value="1"/>
</dbReference>
<evidence type="ECO:0000256" key="6">
    <source>
        <dbReference type="PROSITE-ProRule" id="PRU00076"/>
    </source>
</evidence>
<keyword evidence="1 6" id="KW-0245">EGF-like domain</keyword>
<name>A0A4D5RID6_IXOSC</name>
<feature type="region of interest" description="Disordered" evidence="7">
    <location>
        <begin position="502"/>
        <end position="560"/>
    </location>
</feature>
<dbReference type="PROSITE" id="PS50026">
    <property type="entry name" value="EGF_3"/>
    <property type="match status" value="1"/>
</dbReference>
<dbReference type="OrthoDB" id="6493639at2759"/>
<dbReference type="VEuPathDB" id="VectorBase:ISCW017960"/>
<dbReference type="CDD" id="cd00054">
    <property type="entry name" value="EGF_CA"/>
    <property type="match status" value="1"/>
</dbReference>
<proteinExistence type="predicted"/>
<feature type="chain" id="PRO_5020037317" evidence="8">
    <location>
        <begin position="19"/>
        <end position="619"/>
    </location>
</feature>
<dbReference type="Gene3D" id="2.10.25.10">
    <property type="entry name" value="Laminin"/>
    <property type="match status" value="2"/>
</dbReference>
<dbReference type="FunFam" id="2.10.25.10:FF:000173">
    <property type="entry name" value="Neurogenic locus notch protein 2"/>
    <property type="match status" value="1"/>
</dbReference>
<organism evidence="10">
    <name type="scientific">Ixodes scapularis</name>
    <name type="common">Black-legged tick</name>
    <name type="synonym">Deer tick</name>
    <dbReference type="NCBI Taxonomy" id="6945"/>
    <lineage>
        <taxon>Eukaryota</taxon>
        <taxon>Metazoa</taxon>
        <taxon>Ecdysozoa</taxon>
        <taxon>Arthropoda</taxon>
        <taxon>Chelicerata</taxon>
        <taxon>Arachnida</taxon>
        <taxon>Acari</taxon>
        <taxon>Parasitiformes</taxon>
        <taxon>Ixodida</taxon>
        <taxon>Ixodoidea</taxon>
        <taxon>Ixodidae</taxon>
        <taxon>Ixodinae</taxon>
        <taxon>Ixodes</taxon>
    </lineage>
</organism>
<evidence type="ECO:0000256" key="4">
    <source>
        <dbReference type="ARBA" id="ARBA00023157"/>
    </source>
</evidence>
<keyword evidence="3" id="KW-0677">Repeat</keyword>
<keyword evidence="2 8" id="KW-0732">Signal</keyword>
<comment type="caution">
    <text evidence="6">Lacks conserved residue(s) required for the propagation of feature annotation.</text>
</comment>
<evidence type="ECO:0000256" key="3">
    <source>
        <dbReference type="ARBA" id="ARBA00022737"/>
    </source>
</evidence>
<evidence type="ECO:0000259" key="9">
    <source>
        <dbReference type="PROSITE" id="PS50026"/>
    </source>
</evidence>
<evidence type="ECO:0000256" key="2">
    <source>
        <dbReference type="ARBA" id="ARBA00022729"/>
    </source>
</evidence>
<keyword evidence="5" id="KW-0325">Glycoprotein</keyword>
<feature type="domain" description="EGF-like" evidence="9">
    <location>
        <begin position="556"/>
        <end position="593"/>
    </location>
</feature>
<dbReference type="SMART" id="SM00181">
    <property type="entry name" value="EGF"/>
    <property type="match status" value="3"/>
</dbReference>
<dbReference type="PROSITE" id="PS00022">
    <property type="entry name" value="EGF_1"/>
    <property type="match status" value="1"/>
</dbReference>
<dbReference type="Pfam" id="PF00008">
    <property type="entry name" value="EGF"/>
    <property type="match status" value="1"/>
</dbReference>
<feature type="disulfide bond" evidence="6">
    <location>
        <begin position="583"/>
        <end position="592"/>
    </location>
</feature>
<dbReference type="VEuPathDB" id="VectorBase:ISCP_002146"/>